<dbReference type="Pfam" id="PF22936">
    <property type="entry name" value="Pol_BBD"/>
    <property type="match status" value="1"/>
</dbReference>
<dbReference type="PANTHER" id="PTHR34222:SF99">
    <property type="entry name" value="PROTEIN, PUTATIVE-RELATED"/>
    <property type="match status" value="1"/>
</dbReference>
<gene>
    <name evidence="3" type="ORF">I3842_04G129500</name>
</gene>
<feature type="region of interest" description="Disordered" evidence="1">
    <location>
        <begin position="186"/>
        <end position="206"/>
    </location>
</feature>
<evidence type="ECO:0000313" key="4">
    <source>
        <dbReference type="Proteomes" id="UP000811246"/>
    </source>
</evidence>
<dbReference type="Proteomes" id="UP000811246">
    <property type="component" value="Chromosome 4"/>
</dbReference>
<reference evidence="3" key="1">
    <citation type="submission" date="2021-01" db="EMBL/GenBank/DDBJ databases">
        <authorList>
            <person name="Lovell J.T."/>
            <person name="Bentley N."/>
            <person name="Bhattarai G."/>
            <person name="Jenkins J.W."/>
            <person name="Sreedasyam A."/>
            <person name="Alarcon Y."/>
            <person name="Bock C."/>
            <person name="Boston L."/>
            <person name="Carlson J."/>
            <person name="Cervantes K."/>
            <person name="Clermont K."/>
            <person name="Krom N."/>
            <person name="Kubenka K."/>
            <person name="Mamidi S."/>
            <person name="Mattison C."/>
            <person name="Monteros M."/>
            <person name="Pisani C."/>
            <person name="Plott C."/>
            <person name="Rajasekar S."/>
            <person name="Rhein H.S."/>
            <person name="Rohla C."/>
            <person name="Song M."/>
            <person name="Hilaire R.S."/>
            <person name="Shu S."/>
            <person name="Wells L."/>
            <person name="Wang X."/>
            <person name="Webber J."/>
            <person name="Heerema R.J."/>
            <person name="Klein P."/>
            <person name="Conner P."/>
            <person name="Grauke L."/>
            <person name="Grimwood J."/>
            <person name="Schmutz J."/>
            <person name="Randall J.J."/>
        </authorList>
    </citation>
    <scope>NUCLEOTIDE SEQUENCE</scope>
    <source>
        <tissue evidence="3">Leaf</tissue>
    </source>
</reference>
<dbReference type="PANTHER" id="PTHR34222">
    <property type="entry name" value="GAG_PRE-INTEGRS DOMAIN-CONTAINING PROTEIN"/>
    <property type="match status" value="1"/>
</dbReference>
<dbReference type="InterPro" id="IPR054722">
    <property type="entry name" value="PolX-like_BBD"/>
</dbReference>
<comment type="caution">
    <text evidence="3">The sequence shown here is derived from an EMBL/GenBank/DDBJ whole genome shotgun (WGS) entry which is preliminary data.</text>
</comment>
<evidence type="ECO:0000256" key="1">
    <source>
        <dbReference type="SAM" id="MobiDB-lite"/>
    </source>
</evidence>
<protein>
    <recommendedName>
        <fullName evidence="2">Retrovirus-related Pol polyprotein from transposon TNT 1-94-like beta-barrel domain-containing protein</fullName>
    </recommendedName>
</protein>
<proteinExistence type="predicted"/>
<dbReference type="EMBL" id="CM031828">
    <property type="protein sequence ID" value="KAG6718014.1"/>
    <property type="molecule type" value="Genomic_DNA"/>
</dbReference>
<accession>A0A922JUW9</accession>
<evidence type="ECO:0000313" key="3">
    <source>
        <dbReference type="EMBL" id="KAG6718014.1"/>
    </source>
</evidence>
<sequence length="386" mass="42610">MVIIRNDLSISAYFTQMKGLWDELLNYRPLPVCSCGGLRSLMDMHQQDYVMRFLMGLNDSYSHVTGQILLIEPLPPINKRDIGSVLVPSIPSTAFASTTKSAPMAKPSTRRPFCSHCSIPGHTVEKCFKLHGYPPGYRSKGKSSNYASTSNSHPSVNTAHHVANSTLTPSMPFTPQQCQQLLALLHPESSDSPPPTANPVTSPLDQLSSKSSISSIFSLNTANPTSNLHNEWVIDTGATDHMVHSISLFQSFKPVHNSFVKLPNGFSAPVTHVGSVRLLPQLVLHNVLCIPPFHFNLLSVSQLTKSSPCCINFFHDSCIIQDLIHWEMIGKGKAKEGLYLLQLPDLPVKCSKDLSSNSVLALHSSHLLFDVWHKRLGYPSLPRMQL</sequence>
<dbReference type="AlphaFoldDB" id="A0A922JUW9"/>
<evidence type="ECO:0000259" key="2">
    <source>
        <dbReference type="Pfam" id="PF22936"/>
    </source>
</evidence>
<feature type="domain" description="Retrovirus-related Pol polyprotein from transposon TNT 1-94-like beta-barrel" evidence="2">
    <location>
        <begin position="232"/>
        <end position="305"/>
    </location>
</feature>
<name>A0A922JUW9_CARIL</name>
<organism evidence="3 4">
    <name type="scientific">Carya illinoinensis</name>
    <name type="common">Pecan</name>
    <dbReference type="NCBI Taxonomy" id="32201"/>
    <lineage>
        <taxon>Eukaryota</taxon>
        <taxon>Viridiplantae</taxon>
        <taxon>Streptophyta</taxon>
        <taxon>Embryophyta</taxon>
        <taxon>Tracheophyta</taxon>
        <taxon>Spermatophyta</taxon>
        <taxon>Magnoliopsida</taxon>
        <taxon>eudicotyledons</taxon>
        <taxon>Gunneridae</taxon>
        <taxon>Pentapetalae</taxon>
        <taxon>rosids</taxon>
        <taxon>fabids</taxon>
        <taxon>Fagales</taxon>
        <taxon>Juglandaceae</taxon>
        <taxon>Carya</taxon>
    </lineage>
</organism>